<dbReference type="SUPFAM" id="SSF52172">
    <property type="entry name" value="CheY-like"/>
    <property type="match status" value="1"/>
</dbReference>
<dbReference type="SMART" id="SM00448">
    <property type="entry name" value="REC"/>
    <property type="match status" value="1"/>
</dbReference>
<dbReference type="InterPro" id="IPR003661">
    <property type="entry name" value="HisK_dim/P_dom"/>
</dbReference>
<dbReference type="Proteomes" id="UP000799438">
    <property type="component" value="Unassembled WGS sequence"/>
</dbReference>
<dbReference type="SUPFAM" id="SSF55874">
    <property type="entry name" value="ATPase domain of HSP90 chaperone/DNA topoisomerase II/histidine kinase"/>
    <property type="match status" value="1"/>
</dbReference>
<dbReference type="Pfam" id="PF02518">
    <property type="entry name" value="HATPase_c"/>
    <property type="match status" value="1"/>
</dbReference>
<evidence type="ECO:0000256" key="4">
    <source>
        <dbReference type="SAM" id="MobiDB-lite"/>
    </source>
</evidence>
<gene>
    <name evidence="7" type="ORF">K452DRAFT_226207</name>
</gene>
<dbReference type="Pfam" id="PF13188">
    <property type="entry name" value="PAS_8"/>
    <property type="match status" value="1"/>
</dbReference>
<dbReference type="RefSeq" id="XP_033398636.1">
    <property type="nucleotide sequence ID" value="XM_033536810.1"/>
</dbReference>
<dbReference type="PROSITE" id="PS50109">
    <property type="entry name" value="HIS_KIN"/>
    <property type="match status" value="1"/>
</dbReference>
<sequence>MYLVSDDNATANELESRERVCKAAVATLNQVGLADFLQHDPKPTFVLDLDVSDIFGKILQPVYTNPALLAGDSGALLSVISGKSNLDRPGAFSLKPYAKYRKWIYEKEMDPPLRGITFNGMFWTKVIIKDRWSVISGVQPEAILEPPTPKLGLSPVPTRNHSPTKSDDSGGGKRASIVKRDGQDVSGQSEGSSPAANYPDESISRLTKWDPQYGEGVDDLAPELDWTHPDEPPDLPSHVQFLRSIDWGSTPIGPMEAWPTELRVMVNLVMRTPEPGVLFWGEEVIMIYNEAYIPLVGDKHPTCMGNSAKTALVEYWEHFTPFITRNKLTGEIVTESDLPIFLLRNGMLEETYYSFTFLPVMDAMGNVVGHYEPVTETTRAVVSERRLATLLRLSEETGRARDLDNYWHSVMQVLGSNEKDVSFALLYSVEEEDETSDVLSTSASSTGFSSRQCVLKGSLGVPTGHPAAPNRLDLIQSPDGFIPYFREAMKSRRPTVLNVEKAALPEEIIRGIEWRGFGDPSKDFVVCPITPTSSTNVQGFLIIGLNPRRPYDDDYQQFIAVSSRLLGTSLASVVLHDDEIRRREMMIAQAESIKAQLAEQLVVSQKEVERTEKRFQRFAERADVGIFIVAQNGYYNYRNKRWHEMFQLPETQLDIRDAWPQLAFPEDLAACEKYFATLMTEKAPVSFELRINRKWSPPENAAEIHHDDGSENHMWILCSAYPELSDTGDVKEIVGCVTDISRQKWAEGLQKKRTEDALESKRQLENFIDTTSHEMRNPLSAIIQCADGIITSNSSIVAEDGRLDPGLSSLLEADIDAAQTIVQCSTHMKCIVDDILTMSKLDSGLLVMTPVAAQPESIGRHAVKMFEAEAKAAGIDLEFEMESTYGELGLDWISLDPTRLLQVLINLITNAIKFTRLETKRQITVSIGASKERPETCSAGNVPYIRTATAAEAPPLVADWAKGENVFILFTVQDSGRGLSNNEKDLLFARFSQASPRTHISYGGSGLGLFISRRLTEMQGGAIGFSSESHKGSTFSFYVKARRTKSPPSAEGQFVPDLMTPVRAASPPPSDQTKFRSPTSPRSASTPSIRPALQPGKVSLPDKLHVLVVEDNLVNQRVLATQLRSKGCHVSVANHGAEAIEHLRRTRYCKSGGLDLSVILMDWEMPVMDGLTCVRAIRQLQKEGTVDGHVPIIAVTANVRNEQITMANEAGMDDVVSKPFRVPELMTRMQALIVKLAAP</sequence>
<dbReference type="InterPro" id="IPR001789">
    <property type="entry name" value="Sig_transdc_resp-reg_receiver"/>
</dbReference>
<dbReference type="GeneID" id="54294306"/>
<dbReference type="Pfam" id="PF26131">
    <property type="entry name" value="PAS-like"/>
    <property type="match status" value="1"/>
</dbReference>
<feature type="domain" description="Response regulatory" evidence="6">
    <location>
        <begin position="1105"/>
        <end position="1233"/>
    </location>
</feature>
<dbReference type="AlphaFoldDB" id="A0A6A6BI46"/>
<dbReference type="InterPro" id="IPR000014">
    <property type="entry name" value="PAS"/>
</dbReference>
<proteinExistence type="predicted"/>
<dbReference type="PANTHER" id="PTHR43719">
    <property type="entry name" value="TWO-COMPONENT HISTIDINE KINASE"/>
    <property type="match status" value="1"/>
</dbReference>
<dbReference type="Gene3D" id="1.10.287.130">
    <property type="match status" value="1"/>
</dbReference>
<dbReference type="CDD" id="cd00082">
    <property type="entry name" value="HisKA"/>
    <property type="match status" value="1"/>
</dbReference>
<keyword evidence="8" id="KW-1185">Reference proteome</keyword>
<feature type="region of interest" description="Disordered" evidence="4">
    <location>
        <begin position="1046"/>
        <end position="1095"/>
    </location>
</feature>
<keyword evidence="3" id="KW-0175">Coiled coil</keyword>
<feature type="modified residue" description="4-aspartylphosphate" evidence="2">
    <location>
        <position position="1162"/>
    </location>
</feature>
<dbReference type="InterPro" id="IPR036097">
    <property type="entry name" value="HisK_dim/P_sf"/>
</dbReference>
<dbReference type="EMBL" id="ML995483">
    <property type="protein sequence ID" value="KAF2142924.1"/>
    <property type="molecule type" value="Genomic_DNA"/>
</dbReference>
<feature type="domain" description="Histidine kinase" evidence="5">
    <location>
        <begin position="770"/>
        <end position="1043"/>
    </location>
</feature>
<dbReference type="CDD" id="cd00130">
    <property type="entry name" value="PAS"/>
    <property type="match status" value="1"/>
</dbReference>
<evidence type="ECO:0000259" key="5">
    <source>
        <dbReference type="PROSITE" id="PS50109"/>
    </source>
</evidence>
<dbReference type="InterPro" id="IPR050956">
    <property type="entry name" value="2C_system_His_kinase"/>
</dbReference>
<dbReference type="InterPro" id="IPR058846">
    <property type="entry name" value="PAS-like"/>
</dbReference>
<dbReference type="SMART" id="SM00387">
    <property type="entry name" value="HATPase_c"/>
    <property type="match status" value="1"/>
</dbReference>
<dbReference type="InterPro" id="IPR036890">
    <property type="entry name" value="HATPase_C_sf"/>
</dbReference>
<feature type="coiled-coil region" evidence="3">
    <location>
        <begin position="587"/>
        <end position="614"/>
    </location>
</feature>
<evidence type="ECO:0000313" key="7">
    <source>
        <dbReference type="EMBL" id="KAF2142924.1"/>
    </source>
</evidence>
<feature type="compositionally biased region" description="Polar residues" evidence="4">
    <location>
        <begin position="185"/>
        <end position="195"/>
    </location>
</feature>
<dbReference type="InterPro" id="IPR005467">
    <property type="entry name" value="His_kinase_dom"/>
</dbReference>
<organism evidence="7 8">
    <name type="scientific">Aplosporella prunicola CBS 121167</name>
    <dbReference type="NCBI Taxonomy" id="1176127"/>
    <lineage>
        <taxon>Eukaryota</taxon>
        <taxon>Fungi</taxon>
        <taxon>Dikarya</taxon>
        <taxon>Ascomycota</taxon>
        <taxon>Pezizomycotina</taxon>
        <taxon>Dothideomycetes</taxon>
        <taxon>Dothideomycetes incertae sedis</taxon>
        <taxon>Botryosphaeriales</taxon>
        <taxon>Aplosporellaceae</taxon>
        <taxon>Aplosporella</taxon>
    </lineage>
</organism>
<feature type="region of interest" description="Disordered" evidence="4">
    <location>
        <begin position="144"/>
        <end position="203"/>
    </location>
</feature>
<evidence type="ECO:0000259" key="6">
    <source>
        <dbReference type="PROSITE" id="PS50110"/>
    </source>
</evidence>
<feature type="compositionally biased region" description="Low complexity" evidence="4">
    <location>
        <begin position="1076"/>
        <end position="1092"/>
    </location>
</feature>
<dbReference type="InterPro" id="IPR011006">
    <property type="entry name" value="CheY-like_superfamily"/>
</dbReference>
<dbReference type="Pfam" id="PF00512">
    <property type="entry name" value="HisKA"/>
    <property type="match status" value="1"/>
</dbReference>
<dbReference type="SMART" id="SM00091">
    <property type="entry name" value="PAS"/>
    <property type="match status" value="1"/>
</dbReference>
<evidence type="ECO:0000313" key="8">
    <source>
        <dbReference type="Proteomes" id="UP000799438"/>
    </source>
</evidence>
<dbReference type="Gene3D" id="3.30.450.20">
    <property type="entry name" value="PAS domain"/>
    <property type="match status" value="2"/>
</dbReference>
<dbReference type="Gene3D" id="3.30.565.10">
    <property type="entry name" value="Histidine kinase-like ATPase, C-terminal domain"/>
    <property type="match status" value="1"/>
</dbReference>
<evidence type="ECO:0008006" key="9">
    <source>
        <dbReference type="Google" id="ProtNLM"/>
    </source>
</evidence>
<dbReference type="PRINTS" id="PR00344">
    <property type="entry name" value="BCTRLSENSOR"/>
</dbReference>
<dbReference type="Gene3D" id="3.40.50.2300">
    <property type="match status" value="1"/>
</dbReference>
<name>A0A6A6BI46_9PEZI</name>
<keyword evidence="1 2" id="KW-0597">Phosphoprotein</keyword>
<dbReference type="SMART" id="SM00388">
    <property type="entry name" value="HisKA"/>
    <property type="match status" value="1"/>
</dbReference>
<dbReference type="Pfam" id="PF00072">
    <property type="entry name" value="Response_reg"/>
    <property type="match status" value="1"/>
</dbReference>
<dbReference type="CDD" id="cd17546">
    <property type="entry name" value="REC_hyHK_CKI1_RcsC-like"/>
    <property type="match status" value="1"/>
</dbReference>
<protein>
    <recommendedName>
        <fullName evidence="9">Histidine kinase</fullName>
    </recommendedName>
</protein>
<accession>A0A6A6BI46</accession>
<evidence type="ECO:0000256" key="2">
    <source>
        <dbReference type="PROSITE-ProRule" id="PRU00169"/>
    </source>
</evidence>
<reference evidence="7" key="1">
    <citation type="journal article" date="2020" name="Stud. Mycol.">
        <title>101 Dothideomycetes genomes: a test case for predicting lifestyles and emergence of pathogens.</title>
        <authorList>
            <person name="Haridas S."/>
            <person name="Albert R."/>
            <person name="Binder M."/>
            <person name="Bloem J."/>
            <person name="Labutti K."/>
            <person name="Salamov A."/>
            <person name="Andreopoulos B."/>
            <person name="Baker S."/>
            <person name="Barry K."/>
            <person name="Bills G."/>
            <person name="Bluhm B."/>
            <person name="Cannon C."/>
            <person name="Castanera R."/>
            <person name="Culley D."/>
            <person name="Daum C."/>
            <person name="Ezra D."/>
            <person name="Gonzalez J."/>
            <person name="Henrissat B."/>
            <person name="Kuo A."/>
            <person name="Liang C."/>
            <person name="Lipzen A."/>
            <person name="Lutzoni F."/>
            <person name="Magnuson J."/>
            <person name="Mondo S."/>
            <person name="Nolan M."/>
            <person name="Ohm R."/>
            <person name="Pangilinan J."/>
            <person name="Park H.-J."/>
            <person name="Ramirez L."/>
            <person name="Alfaro M."/>
            <person name="Sun H."/>
            <person name="Tritt A."/>
            <person name="Yoshinaga Y."/>
            <person name="Zwiers L.-H."/>
            <person name="Turgeon B."/>
            <person name="Goodwin S."/>
            <person name="Spatafora J."/>
            <person name="Crous P."/>
            <person name="Grigoriev I."/>
        </authorList>
    </citation>
    <scope>NUCLEOTIDE SEQUENCE</scope>
    <source>
        <strain evidence="7">CBS 121167</strain>
    </source>
</reference>
<dbReference type="InterPro" id="IPR003594">
    <property type="entry name" value="HATPase_dom"/>
</dbReference>
<dbReference type="InterPro" id="IPR004358">
    <property type="entry name" value="Sig_transdc_His_kin-like_C"/>
</dbReference>
<dbReference type="InterPro" id="IPR035965">
    <property type="entry name" value="PAS-like_dom_sf"/>
</dbReference>
<dbReference type="OrthoDB" id="60033at2759"/>
<dbReference type="SUPFAM" id="SSF47384">
    <property type="entry name" value="Homodimeric domain of signal transducing histidine kinase"/>
    <property type="match status" value="1"/>
</dbReference>
<dbReference type="GO" id="GO:0000155">
    <property type="term" value="F:phosphorelay sensor kinase activity"/>
    <property type="evidence" value="ECO:0007669"/>
    <property type="project" value="InterPro"/>
</dbReference>
<evidence type="ECO:0000256" key="3">
    <source>
        <dbReference type="SAM" id="Coils"/>
    </source>
</evidence>
<dbReference type="SUPFAM" id="SSF55785">
    <property type="entry name" value="PYP-like sensor domain (PAS domain)"/>
    <property type="match status" value="1"/>
</dbReference>
<dbReference type="PANTHER" id="PTHR43719:SF30">
    <property type="entry name" value="TWO-COMPONENT SYSTEM RESPONSE REGULATOR"/>
    <property type="match status" value="1"/>
</dbReference>
<evidence type="ECO:0000256" key="1">
    <source>
        <dbReference type="ARBA" id="ARBA00022553"/>
    </source>
</evidence>
<dbReference type="PROSITE" id="PS50110">
    <property type="entry name" value="RESPONSE_REGULATORY"/>
    <property type="match status" value="1"/>
</dbReference>